<dbReference type="AlphaFoldDB" id="A0A803QES9"/>
<proteinExistence type="predicted"/>
<reference evidence="2" key="1">
    <citation type="submission" date="2018-11" db="EMBL/GenBank/DDBJ databases">
        <authorList>
            <person name="Grassa J C."/>
        </authorList>
    </citation>
    <scope>NUCLEOTIDE SEQUENCE [LARGE SCALE GENOMIC DNA]</scope>
</reference>
<name>A0A803QES9_CANSA</name>
<protein>
    <submittedName>
        <fullName evidence="2">Uncharacterized protein</fullName>
    </submittedName>
</protein>
<feature type="compositionally biased region" description="Polar residues" evidence="1">
    <location>
        <begin position="144"/>
        <end position="165"/>
    </location>
</feature>
<dbReference type="EMBL" id="UZAU01000772">
    <property type="status" value="NOT_ANNOTATED_CDS"/>
    <property type="molecule type" value="Genomic_DNA"/>
</dbReference>
<feature type="region of interest" description="Disordered" evidence="1">
    <location>
        <begin position="1"/>
        <end position="29"/>
    </location>
</feature>
<evidence type="ECO:0000313" key="2">
    <source>
        <dbReference type="EnsemblPlants" id="cds.evm.model.09.1547"/>
    </source>
</evidence>
<dbReference type="Gramene" id="evm.model.09.1547">
    <property type="protein sequence ID" value="cds.evm.model.09.1547"/>
    <property type="gene ID" value="evm.TU.09.1547"/>
</dbReference>
<evidence type="ECO:0000313" key="3">
    <source>
        <dbReference type="Proteomes" id="UP000596661"/>
    </source>
</evidence>
<feature type="region of interest" description="Disordered" evidence="1">
    <location>
        <begin position="135"/>
        <end position="165"/>
    </location>
</feature>
<dbReference type="Proteomes" id="UP000596661">
    <property type="component" value="Chromosome 9"/>
</dbReference>
<keyword evidence="3" id="KW-1185">Reference proteome</keyword>
<accession>A0A803QES9</accession>
<reference evidence="2" key="2">
    <citation type="submission" date="2021-03" db="UniProtKB">
        <authorList>
            <consortium name="EnsemblPlants"/>
        </authorList>
    </citation>
    <scope>IDENTIFICATION</scope>
</reference>
<feature type="compositionally biased region" description="Low complexity" evidence="1">
    <location>
        <begin position="1"/>
        <end position="26"/>
    </location>
</feature>
<evidence type="ECO:0000256" key="1">
    <source>
        <dbReference type="SAM" id="MobiDB-lite"/>
    </source>
</evidence>
<dbReference type="EnsemblPlants" id="evm.model.09.1547">
    <property type="protein sequence ID" value="cds.evm.model.09.1547"/>
    <property type="gene ID" value="evm.TU.09.1547"/>
</dbReference>
<organism evidence="2 3">
    <name type="scientific">Cannabis sativa</name>
    <name type="common">Hemp</name>
    <name type="synonym">Marijuana</name>
    <dbReference type="NCBI Taxonomy" id="3483"/>
    <lineage>
        <taxon>Eukaryota</taxon>
        <taxon>Viridiplantae</taxon>
        <taxon>Streptophyta</taxon>
        <taxon>Embryophyta</taxon>
        <taxon>Tracheophyta</taxon>
        <taxon>Spermatophyta</taxon>
        <taxon>Magnoliopsida</taxon>
        <taxon>eudicotyledons</taxon>
        <taxon>Gunneridae</taxon>
        <taxon>Pentapetalae</taxon>
        <taxon>rosids</taxon>
        <taxon>fabids</taxon>
        <taxon>Rosales</taxon>
        <taxon>Cannabaceae</taxon>
        <taxon>Cannabis</taxon>
    </lineage>
</organism>
<sequence>MVSKKNNTPNKPATNTTTNPNKPTTKIGRPKIEFDQKLFDKVLLAASPTPVVVKPGEGYWWNEPIEGKNTIVAKEEALNKEIEARAKDFATYSEVSMEIFYEFWKANPKDNYDYMKPEVRDILFEGCQWMKSKEEAKAAETEKQFGQSVNGVSSGNTEQPITIGS</sequence>